<feature type="region of interest" description="Disordered" evidence="1">
    <location>
        <begin position="102"/>
        <end position="160"/>
    </location>
</feature>
<accession>A0A7R9JHV0</accession>
<proteinExistence type="predicted"/>
<reference evidence="2" key="1">
    <citation type="submission" date="2020-11" db="EMBL/GenBank/DDBJ databases">
        <authorList>
            <person name="Tran Van P."/>
        </authorList>
    </citation>
    <scope>NUCLEOTIDE SEQUENCE</scope>
</reference>
<name>A0A7R9JHV0_TIMCA</name>
<dbReference type="EMBL" id="OE192547">
    <property type="protein sequence ID" value="CAD7579581.1"/>
    <property type="molecule type" value="Genomic_DNA"/>
</dbReference>
<evidence type="ECO:0000313" key="2">
    <source>
        <dbReference type="EMBL" id="CAD7579581.1"/>
    </source>
</evidence>
<dbReference type="AlphaFoldDB" id="A0A7R9JHV0"/>
<gene>
    <name evidence="2" type="ORF">TCMB3V08_LOCUS12115</name>
</gene>
<organism evidence="2">
    <name type="scientific">Timema californicum</name>
    <name type="common">California timema</name>
    <name type="synonym">Walking stick</name>
    <dbReference type="NCBI Taxonomy" id="61474"/>
    <lineage>
        <taxon>Eukaryota</taxon>
        <taxon>Metazoa</taxon>
        <taxon>Ecdysozoa</taxon>
        <taxon>Arthropoda</taxon>
        <taxon>Hexapoda</taxon>
        <taxon>Insecta</taxon>
        <taxon>Pterygota</taxon>
        <taxon>Neoptera</taxon>
        <taxon>Polyneoptera</taxon>
        <taxon>Phasmatodea</taxon>
        <taxon>Timematodea</taxon>
        <taxon>Timematoidea</taxon>
        <taxon>Timematidae</taxon>
        <taxon>Timema</taxon>
    </lineage>
</organism>
<evidence type="ECO:0000256" key="1">
    <source>
        <dbReference type="SAM" id="MobiDB-lite"/>
    </source>
</evidence>
<protein>
    <submittedName>
        <fullName evidence="2">(California timema) hypothetical protein</fullName>
    </submittedName>
</protein>
<feature type="compositionally biased region" description="Polar residues" evidence="1">
    <location>
        <begin position="149"/>
        <end position="160"/>
    </location>
</feature>
<sequence length="160" mass="17080">MVGKHTARVLLGLVVIQPKRSIRLAISQVSKQPLTIPWFTRSLLPLVSSLSGVGVAGWGGARRGTCKQSKRPTRSKSEKLFFNSPSVHPTGVRAPISPFNAGVAPRNARPPNKTPQCCYLSRGGGRGQKGQAQASPGAKHLHRDPGHTRVSQSHTLAVTV</sequence>